<dbReference type="CDD" id="cd05930">
    <property type="entry name" value="A_NRPS"/>
    <property type="match status" value="1"/>
</dbReference>
<protein>
    <submittedName>
        <fullName evidence="4">Non-ribosomal peptide synthetase</fullName>
    </submittedName>
</protein>
<proteinExistence type="predicted"/>
<reference evidence="4 5" key="1">
    <citation type="submission" date="2021-08" db="EMBL/GenBank/DDBJ databases">
        <title>Streptomyces sp. PTM05 isolated from lichen.</title>
        <authorList>
            <person name="Somphong A."/>
            <person name="Phongsopitanun W."/>
            <person name="Tanasupawat S."/>
        </authorList>
    </citation>
    <scope>NUCLEOTIDE SEQUENCE [LARGE SCALE GENOMIC DNA]</scope>
    <source>
        <strain evidence="4 5">Ptm05</strain>
    </source>
</reference>
<dbReference type="PROSITE" id="PS00012">
    <property type="entry name" value="PHOSPHOPANTETHEINE"/>
    <property type="match status" value="1"/>
</dbReference>
<keyword evidence="5" id="KW-1185">Reference proteome</keyword>
<dbReference type="InterPro" id="IPR045851">
    <property type="entry name" value="AMP-bd_C_sf"/>
</dbReference>
<dbReference type="InterPro" id="IPR006162">
    <property type="entry name" value="Ppantetheine_attach_site"/>
</dbReference>
<keyword evidence="1" id="KW-0596">Phosphopantetheine</keyword>
<dbReference type="Gene3D" id="1.10.1200.10">
    <property type="entry name" value="ACP-like"/>
    <property type="match status" value="1"/>
</dbReference>
<dbReference type="InterPro" id="IPR036736">
    <property type="entry name" value="ACP-like_sf"/>
</dbReference>
<dbReference type="Pfam" id="PF13193">
    <property type="entry name" value="AMP-binding_C"/>
    <property type="match status" value="1"/>
</dbReference>
<gene>
    <name evidence="4" type="ORF">K7472_19445</name>
</gene>
<dbReference type="Proteomes" id="UP001198565">
    <property type="component" value="Unassembled WGS sequence"/>
</dbReference>
<dbReference type="Gene3D" id="3.30.300.30">
    <property type="match status" value="1"/>
</dbReference>
<organism evidence="4 5">
    <name type="scientific">Streptantibioticus parmotrematis</name>
    <dbReference type="NCBI Taxonomy" id="2873249"/>
    <lineage>
        <taxon>Bacteria</taxon>
        <taxon>Bacillati</taxon>
        <taxon>Actinomycetota</taxon>
        <taxon>Actinomycetes</taxon>
        <taxon>Kitasatosporales</taxon>
        <taxon>Streptomycetaceae</taxon>
        <taxon>Streptantibioticus</taxon>
    </lineage>
</organism>
<evidence type="ECO:0000256" key="2">
    <source>
        <dbReference type="ARBA" id="ARBA00022553"/>
    </source>
</evidence>
<evidence type="ECO:0000313" key="5">
    <source>
        <dbReference type="Proteomes" id="UP001198565"/>
    </source>
</evidence>
<keyword evidence="2" id="KW-0597">Phosphoprotein</keyword>
<dbReference type="PROSITE" id="PS00455">
    <property type="entry name" value="AMP_BINDING"/>
    <property type="match status" value="1"/>
</dbReference>
<comment type="caution">
    <text evidence="4">The sequence shown here is derived from an EMBL/GenBank/DDBJ whole genome shotgun (WGS) entry which is preliminary data.</text>
</comment>
<dbReference type="InterPro" id="IPR009081">
    <property type="entry name" value="PP-bd_ACP"/>
</dbReference>
<feature type="domain" description="Carrier" evidence="3">
    <location>
        <begin position="513"/>
        <end position="587"/>
    </location>
</feature>
<dbReference type="InterPro" id="IPR000873">
    <property type="entry name" value="AMP-dep_synth/lig_dom"/>
</dbReference>
<dbReference type="SMART" id="SM00823">
    <property type="entry name" value="PKS_PP"/>
    <property type="match status" value="1"/>
</dbReference>
<dbReference type="PANTHER" id="PTHR45527:SF1">
    <property type="entry name" value="FATTY ACID SYNTHASE"/>
    <property type="match status" value="1"/>
</dbReference>
<dbReference type="EMBL" id="JAINVZ010000013">
    <property type="protein sequence ID" value="MBY8887010.1"/>
    <property type="molecule type" value="Genomic_DNA"/>
</dbReference>
<sequence>MKAEPANPESGEALQERVSDSVLTTAWRHRGRTAVVCGEDRLTYAEFLSLVAGFRAELDEGRGARVGVFGYRTVALPAWLVAIQLSGCSFVVLDPSASESFVEWVREAAGLSRVVDPRTWQRPSGAVATTDRPSVGTLDDEAYVLYTSGSTGRPKGVSVTHRNLASSNAARLAVYREFGAPTFLALSAFFFDSSMAGLWATLTSGGTLVIAREDERRDPWDVARLISRHRITHVLSIPGFYAEVLRAIRAQREVDLETSLKVAICAGETLPSSVVDLHFETFGRVPLINEYGPTECTVWSTWKRMDAPGMATIGTPIPGTTVHLLDSRLIAVPAGHIGHIGISGPGVANGYLADPEETRRRFVQREGPRGTRVRVYLTGDLGRIRPDGELEYLGRLDRQVKVRGVRVNLESVERVLSDHQGLREAALVYDERNQRCHAFAVREELSDVAEAEVRAVVADALGAGHVPDGVTFLADLPRTNRGKVDSAALLDLVLPGVARQRDTVTPNPPKAEQDMQVLVEQAWESVLGVSLGEQTRQTSFFDLGGNSMSVLRLARALSEVAGRPVSAATVYRNDTVERQAKLLDGLAASPL</sequence>
<accession>A0ABS7QXC5</accession>
<dbReference type="InterPro" id="IPR042099">
    <property type="entry name" value="ANL_N_sf"/>
</dbReference>
<dbReference type="InterPro" id="IPR020459">
    <property type="entry name" value="AMP-binding"/>
</dbReference>
<dbReference type="PRINTS" id="PR00154">
    <property type="entry name" value="AMPBINDING"/>
</dbReference>
<dbReference type="PROSITE" id="PS50075">
    <property type="entry name" value="CARRIER"/>
    <property type="match status" value="1"/>
</dbReference>
<evidence type="ECO:0000256" key="1">
    <source>
        <dbReference type="ARBA" id="ARBA00022450"/>
    </source>
</evidence>
<evidence type="ECO:0000313" key="4">
    <source>
        <dbReference type="EMBL" id="MBY8887010.1"/>
    </source>
</evidence>
<dbReference type="PANTHER" id="PTHR45527">
    <property type="entry name" value="NONRIBOSOMAL PEPTIDE SYNTHETASE"/>
    <property type="match status" value="1"/>
</dbReference>
<dbReference type="InterPro" id="IPR020845">
    <property type="entry name" value="AMP-binding_CS"/>
</dbReference>
<evidence type="ECO:0000259" key="3">
    <source>
        <dbReference type="PROSITE" id="PS50075"/>
    </source>
</evidence>
<name>A0ABS7QXC5_9ACTN</name>
<dbReference type="SUPFAM" id="SSF56801">
    <property type="entry name" value="Acetyl-CoA synthetase-like"/>
    <property type="match status" value="1"/>
</dbReference>
<dbReference type="Gene3D" id="3.40.50.12780">
    <property type="entry name" value="N-terminal domain of ligase-like"/>
    <property type="match status" value="1"/>
</dbReference>
<dbReference type="Pfam" id="PF00501">
    <property type="entry name" value="AMP-binding"/>
    <property type="match status" value="1"/>
</dbReference>
<dbReference type="RefSeq" id="WP_222979771.1">
    <property type="nucleotide sequence ID" value="NZ_JAINVZ010000013.1"/>
</dbReference>
<dbReference type="InterPro" id="IPR020806">
    <property type="entry name" value="PKS_PP-bd"/>
</dbReference>
<dbReference type="InterPro" id="IPR025110">
    <property type="entry name" value="AMP-bd_C"/>
</dbReference>
<dbReference type="SUPFAM" id="SSF47336">
    <property type="entry name" value="ACP-like"/>
    <property type="match status" value="1"/>
</dbReference>
<dbReference type="Pfam" id="PF00550">
    <property type="entry name" value="PP-binding"/>
    <property type="match status" value="1"/>
</dbReference>